<comment type="caution">
    <text evidence="4">The sequence shown here is derived from an EMBL/GenBank/DDBJ whole genome shotgun (WGS) entry which is preliminary data.</text>
</comment>
<dbReference type="InterPro" id="IPR036770">
    <property type="entry name" value="Ankyrin_rpt-contain_sf"/>
</dbReference>
<evidence type="ECO:0000259" key="3">
    <source>
        <dbReference type="PROSITE" id="PS50157"/>
    </source>
</evidence>
<organism evidence="4 5">
    <name type="scientific">Podospora didyma</name>
    <dbReference type="NCBI Taxonomy" id="330526"/>
    <lineage>
        <taxon>Eukaryota</taxon>
        <taxon>Fungi</taxon>
        <taxon>Dikarya</taxon>
        <taxon>Ascomycota</taxon>
        <taxon>Pezizomycotina</taxon>
        <taxon>Sordariomycetes</taxon>
        <taxon>Sordariomycetidae</taxon>
        <taxon>Sordariales</taxon>
        <taxon>Podosporaceae</taxon>
        <taxon>Podospora</taxon>
    </lineage>
</organism>
<dbReference type="EMBL" id="JAULSW010000009">
    <property type="protein sequence ID" value="KAK3369950.1"/>
    <property type="molecule type" value="Genomic_DNA"/>
</dbReference>
<dbReference type="InterPro" id="IPR013087">
    <property type="entry name" value="Znf_C2H2_type"/>
</dbReference>
<accession>A0AAE0K601</accession>
<gene>
    <name evidence="4" type="ORF">B0H63DRAFT_514181</name>
</gene>
<name>A0AAE0K601_9PEZI</name>
<evidence type="ECO:0000256" key="2">
    <source>
        <dbReference type="PROSITE-ProRule" id="PRU00042"/>
    </source>
</evidence>
<proteinExistence type="predicted"/>
<dbReference type="InterPro" id="IPR002110">
    <property type="entry name" value="Ankyrin_rpt"/>
</dbReference>
<dbReference type="Pfam" id="PF12796">
    <property type="entry name" value="Ank_2"/>
    <property type="match status" value="1"/>
</dbReference>
<feature type="repeat" description="ANK" evidence="1">
    <location>
        <begin position="125"/>
        <end position="157"/>
    </location>
</feature>
<reference evidence="4" key="2">
    <citation type="submission" date="2023-06" db="EMBL/GenBank/DDBJ databases">
        <authorList>
            <consortium name="Lawrence Berkeley National Laboratory"/>
            <person name="Haridas S."/>
            <person name="Hensen N."/>
            <person name="Bonometti L."/>
            <person name="Westerberg I."/>
            <person name="Brannstrom I.O."/>
            <person name="Guillou S."/>
            <person name="Cros-Aarteil S."/>
            <person name="Calhoun S."/>
            <person name="Kuo A."/>
            <person name="Mondo S."/>
            <person name="Pangilinan J."/>
            <person name="Riley R."/>
            <person name="LaButti K."/>
            <person name="Andreopoulos B."/>
            <person name="Lipzen A."/>
            <person name="Chen C."/>
            <person name="Yanf M."/>
            <person name="Daum C."/>
            <person name="Ng V."/>
            <person name="Clum A."/>
            <person name="Steindorff A."/>
            <person name="Ohm R."/>
            <person name="Martin F."/>
            <person name="Silar P."/>
            <person name="Natvig D."/>
            <person name="Lalanne C."/>
            <person name="Gautier V."/>
            <person name="Ament-velasquez S.L."/>
            <person name="Kruys A."/>
            <person name="Hutchinson M.I."/>
            <person name="Powell A.J."/>
            <person name="Barry K."/>
            <person name="Miller A.N."/>
            <person name="Grigoriev I.V."/>
            <person name="Debuchy R."/>
            <person name="Gladieux P."/>
            <person name="Thoren M.H."/>
            <person name="Johannesson H."/>
        </authorList>
    </citation>
    <scope>NUCLEOTIDE SEQUENCE</scope>
    <source>
        <strain evidence="4">CBS 232.78</strain>
    </source>
</reference>
<reference evidence="4" key="1">
    <citation type="journal article" date="2023" name="Mol. Phylogenet. Evol.">
        <title>Genome-scale phylogeny and comparative genomics of the fungal order Sordariales.</title>
        <authorList>
            <person name="Hensen N."/>
            <person name="Bonometti L."/>
            <person name="Westerberg I."/>
            <person name="Brannstrom I.O."/>
            <person name="Guillou S."/>
            <person name="Cros-Aarteil S."/>
            <person name="Calhoun S."/>
            <person name="Haridas S."/>
            <person name="Kuo A."/>
            <person name="Mondo S."/>
            <person name="Pangilinan J."/>
            <person name="Riley R."/>
            <person name="LaButti K."/>
            <person name="Andreopoulos B."/>
            <person name="Lipzen A."/>
            <person name="Chen C."/>
            <person name="Yan M."/>
            <person name="Daum C."/>
            <person name="Ng V."/>
            <person name="Clum A."/>
            <person name="Steindorff A."/>
            <person name="Ohm R.A."/>
            <person name="Martin F."/>
            <person name="Silar P."/>
            <person name="Natvig D.O."/>
            <person name="Lalanne C."/>
            <person name="Gautier V."/>
            <person name="Ament-Velasquez S.L."/>
            <person name="Kruys A."/>
            <person name="Hutchinson M.I."/>
            <person name="Powell A.J."/>
            <person name="Barry K."/>
            <person name="Miller A.N."/>
            <person name="Grigoriev I.V."/>
            <person name="Debuchy R."/>
            <person name="Gladieux P."/>
            <person name="Hiltunen Thoren M."/>
            <person name="Johannesson H."/>
        </authorList>
    </citation>
    <scope>NUCLEOTIDE SEQUENCE</scope>
    <source>
        <strain evidence="4">CBS 232.78</strain>
    </source>
</reference>
<keyword evidence="2" id="KW-0862">Zinc</keyword>
<evidence type="ECO:0000313" key="5">
    <source>
        <dbReference type="Proteomes" id="UP001285441"/>
    </source>
</evidence>
<protein>
    <recommendedName>
        <fullName evidence="3">C2H2-type domain-containing protein</fullName>
    </recommendedName>
</protein>
<dbReference type="SUPFAM" id="SSF48403">
    <property type="entry name" value="Ankyrin repeat"/>
    <property type="match status" value="1"/>
</dbReference>
<sequence length="203" mass="23372">MMSKDVTCEECGKVCSSRHTLWDHRRNHVKKHLCDNTKCQLKTPPVRFATTKDLQRHQQVHHHSRKKRICSHCQIELAWRLDNYKRHLNTYHNGGIIAAVCKGDEEVVRWLLVNFPGCANKRDGGKRTPLFLAASLGFEKIVGLLLDNGVDIEERSLLIRRGAETNYKTRMLDTASSRALMDWDYHKDSDLSRSSQDFASRGS</sequence>
<evidence type="ECO:0000256" key="1">
    <source>
        <dbReference type="PROSITE-ProRule" id="PRU00023"/>
    </source>
</evidence>
<dbReference type="GO" id="GO:0008270">
    <property type="term" value="F:zinc ion binding"/>
    <property type="evidence" value="ECO:0007669"/>
    <property type="project" value="UniProtKB-KW"/>
</dbReference>
<dbReference type="PROSITE" id="PS00028">
    <property type="entry name" value="ZINC_FINGER_C2H2_1"/>
    <property type="match status" value="1"/>
</dbReference>
<dbReference type="PROSITE" id="PS50157">
    <property type="entry name" value="ZINC_FINGER_C2H2_2"/>
    <property type="match status" value="1"/>
</dbReference>
<dbReference type="AlphaFoldDB" id="A0AAE0K601"/>
<dbReference type="Proteomes" id="UP001285441">
    <property type="component" value="Unassembled WGS sequence"/>
</dbReference>
<keyword evidence="1" id="KW-0040">ANK repeat</keyword>
<dbReference type="PROSITE" id="PS50088">
    <property type="entry name" value="ANK_REPEAT"/>
    <property type="match status" value="1"/>
</dbReference>
<keyword evidence="2" id="KW-0479">Metal-binding</keyword>
<dbReference type="SMART" id="SM00355">
    <property type="entry name" value="ZnF_C2H2"/>
    <property type="match status" value="3"/>
</dbReference>
<dbReference type="PROSITE" id="PS50297">
    <property type="entry name" value="ANK_REP_REGION"/>
    <property type="match status" value="1"/>
</dbReference>
<evidence type="ECO:0000313" key="4">
    <source>
        <dbReference type="EMBL" id="KAK3369950.1"/>
    </source>
</evidence>
<keyword evidence="5" id="KW-1185">Reference proteome</keyword>
<dbReference type="SMART" id="SM00248">
    <property type="entry name" value="ANK"/>
    <property type="match status" value="2"/>
</dbReference>
<feature type="domain" description="C2H2-type" evidence="3">
    <location>
        <begin position="6"/>
        <end position="33"/>
    </location>
</feature>
<dbReference type="Gene3D" id="1.25.40.20">
    <property type="entry name" value="Ankyrin repeat-containing domain"/>
    <property type="match status" value="1"/>
</dbReference>
<keyword evidence="2" id="KW-0863">Zinc-finger</keyword>